<dbReference type="EMBL" id="BMJQ01000021">
    <property type="protein sequence ID" value="GGF44735.1"/>
    <property type="molecule type" value="Genomic_DNA"/>
</dbReference>
<feature type="domain" description="IclR-ED" evidence="6">
    <location>
        <begin position="61"/>
        <end position="246"/>
    </location>
</feature>
<evidence type="ECO:0000313" key="8">
    <source>
        <dbReference type="Proteomes" id="UP000646365"/>
    </source>
</evidence>
<dbReference type="InterPro" id="IPR014757">
    <property type="entry name" value="Tscrpt_reg_IclR_C"/>
</dbReference>
<dbReference type="InterPro" id="IPR036388">
    <property type="entry name" value="WH-like_DNA-bd_sf"/>
</dbReference>
<keyword evidence="1" id="KW-0805">Transcription regulation</keyword>
<gene>
    <name evidence="7" type="ORF">GCM10011611_58940</name>
</gene>
<organism evidence="7 8">
    <name type="scientific">Aliidongia dinghuensis</name>
    <dbReference type="NCBI Taxonomy" id="1867774"/>
    <lineage>
        <taxon>Bacteria</taxon>
        <taxon>Pseudomonadati</taxon>
        <taxon>Pseudomonadota</taxon>
        <taxon>Alphaproteobacteria</taxon>
        <taxon>Rhodospirillales</taxon>
        <taxon>Dongiaceae</taxon>
        <taxon>Aliidongia</taxon>
    </lineage>
</organism>
<dbReference type="PROSITE" id="PS51078">
    <property type="entry name" value="ICLR_ED"/>
    <property type="match status" value="1"/>
</dbReference>
<feature type="domain" description="HTH iclR-type" evidence="5">
    <location>
        <begin position="3"/>
        <end position="64"/>
    </location>
</feature>
<dbReference type="RefSeq" id="WP_189051769.1">
    <property type="nucleotide sequence ID" value="NZ_BMJQ01000021.1"/>
</dbReference>
<dbReference type="Pfam" id="PF09339">
    <property type="entry name" value="HTH_IclR"/>
    <property type="match status" value="1"/>
</dbReference>
<evidence type="ECO:0000313" key="7">
    <source>
        <dbReference type="EMBL" id="GGF44735.1"/>
    </source>
</evidence>
<dbReference type="PANTHER" id="PTHR30136">
    <property type="entry name" value="HELIX-TURN-HELIX TRANSCRIPTIONAL REGULATOR, ICLR FAMILY"/>
    <property type="match status" value="1"/>
</dbReference>
<proteinExistence type="predicted"/>
<dbReference type="SUPFAM" id="SSF55781">
    <property type="entry name" value="GAF domain-like"/>
    <property type="match status" value="1"/>
</dbReference>
<evidence type="ECO:0000256" key="3">
    <source>
        <dbReference type="ARBA" id="ARBA00023163"/>
    </source>
</evidence>
<keyword evidence="8" id="KW-1185">Reference proteome</keyword>
<feature type="region of interest" description="Disordered" evidence="4">
    <location>
        <begin position="244"/>
        <end position="264"/>
    </location>
</feature>
<dbReference type="Proteomes" id="UP000646365">
    <property type="component" value="Unassembled WGS sequence"/>
</dbReference>
<dbReference type="GO" id="GO:0045892">
    <property type="term" value="P:negative regulation of DNA-templated transcription"/>
    <property type="evidence" value="ECO:0007669"/>
    <property type="project" value="TreeGrafter"/>
</dbReference>
<evidence type="ECO:0000259" key="5">
    <source>
        <dbReference type="PROSITE" id="PS51077"/>
    </source>
</evidence>
<dbReference type="InterPro" id="IPR029016">
    <property type="entry name" value="GAF-like_dom_sf"/>
</dbReference>
<dbReference type="PROSITE" id="PS51077">
    <property type="entry name" value="HTH_ICLR"/>
    <property type="match status" value="1"/>
</dbReference>
<name>A0A8J3E6U3_9PROT</name>
<evidence type="ECO:0000256" key="2">
    <source>
        <dbReference type="ARBA" id="ARBA00023125"/>
    </source>
</evidence>
<reference evidence="7" key="1">
    <citation type="journal article" date="2014" name="Int. J. Syst. Evol. Microbiol.">
        <title>Complete genome sequence of Corynebacterium casei LMG S-19264T (=DSM 44701T), isolated from a smear-ripened cheese.</title>
        <authorList>
            <consortium name="US DOE Joint Genome Institute (JGI-PGF)"/>
            <person name="Walter F."/>
            <person name="Albersmeier A."/>
            <person name="Kalinowski J."/>
            <person name="Ruckert C."/>
        </authorList>
    </citation>
    <scope>NUCLEOTIDE SEQUENCE</scope>
    <source>
        <strain evidence="7">CGMCC 1.15725</strain>
    </source>
</reference>
<keyword evidence="2" id="KW-0238">DNA-binding</keyword>
<evidence type="ECO:0000256" key="1">
    <source>
        <dbReference type="ARBA" id="ARBA00023015"/>
    </source>
</evidence>
<dbReference type="Gene3D" id="1.10.10.10">
    <property type="entry name" value="Winged helix-like DNA-binding domain superfamily/Winged helix DNA-binding domain"/>
    <property type="match status" value="1"/>
</dbReference>
<reference evidence="7" key="2">
    <citation type="submission" date="2020-09" db="EMBL/GenBank/DDBJ databases">
        <authorList>
            <person name="Sun Q."/>
            <person name="Zhou Y."/>
        </authorList>
    </citation>
    <scope>NUCLEOTIDE SEQUENCE</scope>
    <source>
        <strain evidence="7">CGMCC 1.15725</strain>
    </source>
</reference>
<dbReference type="GO" id="GO:0003700">
    <property type="term" value="F:DNA-binding transcription factor activity"/>
    <property type="evidence" value="ECO:0007669"/>
    <property type="project" value="TreeGrafter"/>
</dbReference>
<dbReference type="SMART" id="SM00346">
    <property type="entry name" value="HTH_ICLR"/>
    <property type="match status" value="1"/>
</dbReference>
<evidence type="ECO:0000259" key="6">
    <source>
        <dbReference type="PROSITE" id="PS51078"/>
    </source>
</evidence>
<accession>A0A8J3E6U3</accession>
<evidence type="ECO:0000256" key="4">
    <source>
        <dbReference type="SAM" id="MobiDB-lite"/>
    </source>
</evidence>
<dbReference type="PANTHER" id="PTHR30136:SF35">
    <property type="entry name" value="HTH-TYPE TRANSCRIPTIONAL REGULATOR RV1719"/>
    <property type="match status" value="1"/>
</dbReference>
<evidence type="ECO:0008006" key="9">
    <source>
        <dbReference type="Google" id="ProtNLM"/>
    </source>
</evidence>
<keyword evidence="3" id="KW-0804">Transcription</keyword>
<sequence length="264" mass="28290">MTVRSAERVLELLEVMAQRSTAISLAELHRVMNLPKSSTLMLVRTLEQRGYVTRDGIGDYRLTRLPGEDAVNRPAWGTLVRIATPWLTEAVATARESGFIAVLSDGNHVRYLNKILPAARELKYDRDISIDRVAHHVASGLALLSAQSDDEIEAYLAALPPDADGPDRPATVRTAILAARASGIAVNLHGRVEGAAGVAVVIRDPRGRPLAAVNLAGPVDRVKEGLPVLERAAREAAAGIERALARRTPISGTAGRTEREGSPS</sequence>
<dbReference type="AlphaFoldDB" id="A0A8J3E6U3"/>
<dbReference type="InterPro" id="IPR005471">
    <property type="entry name" value="Tscrpt_reg_IclR_N"/>
</dbReference>
<comment type="caution">
    <text evidence="7">The sequence shown here is derived from an EMBL/GenBank/DDBJ whole genome shotgun (WGS) entry which is preliminary data.</text>
</comment>
<dbReference type="SUPFAM" id="SSF46785">
    <property type="entry name" value="Winged helix' DNA-binding domain"/>
    <property type="match status" value="1"/>
</dbReference>
<dbReference type="Gene3D" id="3.30.450.40">
    <property type="match status" value="1"/>
</dbReference>
<dbReference type="InterPro" id="IPR050707">
    <property type="entry name" value="HTH_MetabolicPath_Reg"/>
</dbReference>
<dbReference type="GO" id="GO:0003677">
    <property type="term" value="F:DNA binding"/>
    <property type="evidence" value="ECO:0007669"/>
    <property type="project" value="UniProtKB-KW"/>
</dbReference>
<dbReference type="Pfam" id="PF01614">
    <property type="entry name" value="IclR_C"/>
    <property type="match status" value="1"/>
</dbReference>
<dbReference type="InterPro" id="IPR036390">
    <property type="entry name" value="WH_DNA-bd_sf"/>
</dbReference>
<protein>
    <recommendedName>
        <fullName evidence="9">IclR family transcriptional regulator</fullName>
    </recommendedName>
</protein>